<feature type="region of interest" description="Disordered" evidence="2">
    <location>
        <begin position="75"/>
        <end position="94"/>
    </location>
</feature>
<dbReference type="Proteomes" id="UP000193964">
    <property type="component" value="Unassembled WGS sequence"/>
</dbReference>
<dbReference type="NCBIfam" id="TIGR03930">
    <property type="entry name" value="WXG100_ESAT6"/>
    <property type="match status" value="1"/>
</dbReference>
<sequence length="94" mass="10526">MLVFDFPQLQSAITHMVAFQRDVEASLEDIDQAMAALRQHWHGSGSDAQAQAQQQWEDGAEQMRAALSQLQKAAEAAHKNYTEAKKKNGEMWAP</sequence>
<reference evidence="3 4" key="1">
    <citation type="submission" date="2016-01" db="EMBL/GenBank/DDBJ databases">
        <title>The new phylogeny of the genus Mycobacterium.</title>
        <authorList>
            <person name="Tarcisio F."/>
            <person name="Conor M."/>
            <person name="Antonella G."/>
            <person name="Elisabetta G."/>
            <person name="Giulia F.S."/>
            <person name="Sara T."/>
            <person name="Anna F."/>
            <person name="Clotilde B."/>
            <person name="Roberto B."/>
            <person name="Veronica D.S."/>
            <person name="Fabio R."/>
            <person name="Monica P."/>
            <person name="Olivier J."/>
            <person name="Enrico T."/>
            <person name="Nicola S."/>
        </authorList>
    </citation>
    <scope>NUCLEOTIDE SEQUENCE [LARGE SCALE GENOMIC DNA]</scope>
    <source>
        <strain evidence="3 4">ATCC 700010</strain>
    </source>
</reference>
<comment type="caution">
    <text evidence="3">The sequence shown here is derived from an EMBL/GenBank/DDBJ whole genome shotgun (WGS) entry which is preliminary data.</text>
</comment>
<dbReference type="EMBL" id="LQQA01000034">
    <property type="protein sequence ID" value="ORX09112.1"/>
    <property type="molecule type" value="Genomic_DNA"/>
</dbReference>
<comment type="similarity">
    <text evidence="1">Belongs to the WXG100 family.</text>
</comment>
<dbReference type="InterPro" id="IPR036689">
    <property type="entry name" value="ESAT-6-like_sf"/>
</dbReference>
<dbReference type="SUPFAM" id="SSF140453">
    <property type="entry name" value="EsxAB dimer-like"/>
    <property type="match status" value="1"/>
</dbReference>
<organism evidence="3 4">
    <name type="scientific">Mycolicibacterium wolinskyi</name>
    <dbReference type="NCBI Taxonomy" id="59750"/>
    <lineage>
        <taxon>Bacteria</taxon>
        <taxon>Bacillati</taxon>
        <taxon>Actinomycetota</taxon>
        <taxon>Actinomycetes</taxon>
        <taxon>Mycobacteriales</taxon>
        <taxon>Mycobacteriaceae</taxon>
        <taxon>Mycolicibacterium</taxon>
    </lineage>
</organism>
<dbReference type="RefSeq" id="WP_085150029.1">
    <property type="nucleotide sequence ID" value="NZ_JACKUA010000033.1"/>
</dbReference>
<proteinExistence type="inferred from homology"/>
<accession>A0A1X2ESE3</accession>
<evidence type="ECO:0000313" key="3">
    <source>
        <dbReference type="EMBL" id="ORX09112.1"/>
    </source>
</evidence>
<name>A0A1X2ESE3_9MYCO</name>
<evidence type="ECO:0000256" key="2">
    <source>
        <dbReference type="SAM" id="MobiDB-lite"/>
    </source>
</evidence>
<feature type="region of interest" description="Disordered" evidence="2">
    <location>
        <begin position="39"/>
        <end position="60"/>
    </location>
</feature>
<dbReference type="Pfam" id="PF06013">
    <property type="entry name" value="WXG100"/>
    <property type="match status" value="1"/>
</dbReference>
<dbReference type="InterPro" id="IPR010310">
    <property type="entry name" value="T7SS_ESAT-6-like"/>
</dbReference>
<evidence type="ECO:0000256" key="1">
    <source>
        <dbReference type="RuleBase" id="RU362001"/>
    </source>
</evidence>
<gene>
    <name evidence="3" type="ORF">AWC31_09135</name>
</gene>
<dbReference type="AlphaFoldDB" id="A0A1X2ESE3"/>
<protein>
    <recommendedName>
        <fullName evidence="1">ESAT-6-like protein</fullName>
    </recommendedName>
</protein>
<dbReference type="Gene3D" id="1.10.287.1060">
    <property type="entry name" value="ESAT-6-like"/>
    <property type="match status" value="1"/>
</dbReference>
<evidence type="ECO:0000313" key="4">
    <source>
        <dbReference type="Proteomes" id="UP000193964"/>
    </source>
</evidence>
<dbReference type="OrthoDB" id="4626392at2"/>